<dbReference type="PANTHER" id="PTHR42200:SF2">
    <property type="entry name" value="ARCHAEAL FLAGELLA-RELATED PROTEIN F"/>
    <property type="match status" value="1"/>
</dbReference>
<proteinExistence type="predicted"/>
<reference evidence="2 3" key="1">
    <citation type="submission" date="2014-01" db="EMBL/GenBank/DDBJ databases">
        <authorList>
            <consortium name="DOE Joint Genome Institute"/>
            <person name="Anderson I."/>
            <person name="Huntemann M."/>
            <person name="Han J."/>
            <person name="Chen A."/>
            <person name="Kyrpides N."/>
            <person name="Mavromatis K."/>
            <person name="Markowitz V."/>
            <person name="Palaniappan K."/>
            <person name="Ivanova N."/>
            <person name="Schaumberg A."/>
            <person name="Pati A."/>
            <person name="Liolios K."/>
            <person name="Nordberg H.P."/>
            <person name="Cantor M.N."/>
            <person name="Hua S.X."/>
            <person name="Woyke T."/>
        </authorList>
    </citation>
    <scope>NUCLEOTIDE SEQUENCE [LARGE SCALE GENOMIC DNA]</scope>
    <source>
        <strain evidence="2 3">XH-48</strain>
    </source>
</reference>
<dbReference type="PANTHER" id="PTHR42200">
    <property type="entry name" value="ARCHAEAL FLAGELLA-RELATED PROTEIN F-RELATED"/>
    <property type="match status" value="1"/>
</dbReference>
<keyword evidence="2" id="KW-0966">Cell projection</keyword>
<keyword evidence="1" id="KW-0812">Transmembrane</keyword>
<evidence type="ECO:0000313" key="3">
    <source>
        <dbReference type="Proteomes" id="UP000019024"/>
    </source>
</evidence>
<evidence type="ECO:0000313" key="2">
    <source>
        <dbReference type="EMBL" id="AHG00424.1"/>
    </source>
</evidence>
<protein>
    <submittedName>
        <fullName evidence="2">Flagellin</fullName>
    </submittedName>
</protein>
<dbReference type="eggNOG" id="arCOG01822">
    <property type="taxonomic scope" value="Archaea"/>
</dbReference>
<dbReference type="AlphaFoldDB" id="W0JPA8"/>
<keyword evidence="1" id="KW-0472">Membrane</keyword>
<organism evidence="2 3">
    <name type="scientific">Halostagnicola larsenii XH-48</name>
    <dbReference type="NCBI Taxonomy" id="797299"/>
    <lineage>
        <taxon>Archaea</taxon>
        <taxon>Methanobacteriati</taxon>
        <taxon>Methanobacteriota</taxon>
        <taxon>Stenosarchaea group</taxon>
        <taxon>Halobacteria</taxon>
        <taxon>Halobacteriales</taxon>
        <taxon>Natrialbaceae</taxon>
        <taxon>Halostagnicola</taxon>
    </lineage>
</organism>
<keyword evidence="1" id="KW-1133">Transmembrane helix</keyword>
<sequence length="166" mass="17399">MASVSATHIILFIASIVVAAGIAGTLVLEVDNLSGAIETQGAATATEIGTEVDIVSDAGQPDAIYDPAAGDENITVYVKNIGGEHLEVHHSAIDVLLDGQYVSHDYFELEHRYGESSSWQTGDVVELRIDVAAADDIDVSGDTTVTVIANDNEDSIDFHVDDGGSN</sequence>
<dbReference type="PATRIC" id="fig|797299.3.peg.2623"/>
<dbReference type="GO" id="GO:0097588">
    <property type="term" value="P:archaeal or bacterial-type flagellum-dependent cell motility"/>
    <property type="evidence" value="ECO:0007669"/>
    <property type="project" value="InterPro"/>
</dbReference>
<dbReference type="HOGENOM" id="CLU_134827_0_0_2"/>
<keyword evidence="3" id="KW-1185">Reference proteome</keyword>
<dbReference type="InterPro" id="IPR002774">
    <property type="entry name" value="Flagellin_arc-type"/>
</dbReference>
<dbReference type="Pfam" id="PF01917">
    <property type="entry name" value="Flagellin_arch-type"/>
    <property type="match status" value="1"/>
</dbReference>
<dbReference type="Proteomes" id="UP000019024">
    <property type="component" value="Chromosome"/>
</dbReference>
<keyword evidence="2" id="KW-0282">Flagellum</keyword>
<dbReference type="GeneID" id="25146311"/>
<dbReference type="EMBL" id="CP007055">
    <property type="protein sequence ID" value="AHG00424.1"/>
    <property type="molecule type" value="Genomic_DNA"/>
</dbReference>
<dbReference type="OrthoDB" id="183655at2157"/>
<dbReference type="RefSeq" id="WP_049953669.1">
    <property type="nucleotide sequence ID" value="NZ_CP007055.1"/>
</dbReference>
<evidence type="ECO:0000256" key="1">
    <source>
        <dbReference type="SAM" id="Phobius"/>
    </source>
</evidence>
<keyword evidence="2" id="KW-0969">Cilium</keyword>
<dbReference type="STRING" id="797299.HALLA_18100"/>
<feature type="transmembrane region" description="Helical" evidence="1">
    <location>
        <begin position="6"/>
        <end position="28"/>
    </location>
</feature>
<dbReference type="KEGG" id="hlr:HALLA_18100"/>
<dbReference type="GO" id="GO:0005198">
    <property type="term" value="F:structural molecule activity"/>
    <property type="evidence" value="ECO:0007669"/>
    <property type="project" value="InterPro"/>
</dbReference>
<name>W0JPA8_9EURY</name>
<gene>
    <name evidence="2" type="ORF">HALLA_18100</name>
</gene>
<accession>W0JPA8</accession>